<dbReference type="InterPro" id="IPR011990">
    <property type="entry name" value="TPR-like_helical_dom_sf"/>
</dbReference>
<feature type="repeat" description="TPR" evidence="3">
    <location>
        <begin position="122"/>
        <end position="155"/>
    </location>
</feature>
<evidence type="ECO:0000256" key="3">
    <source>
        <dbReference type="PROSITE-ProRule" id="PRU00339"/>
    </source>
</evidence>
<feature type="coiled-coil region" evidence="4">
    <location>
        <begin position="195"/>
        <end position="222"/>
    </location>
</feature>
<dbReference type="InterPro" id="IPR000270">
    <property type="entry name" value="PB1_dom"/>
</dbReference>
<dbReference type="PANTHER" id="PTHR46183">
    <property type="entry name" value="PROTEIN CLMP1"/>
    <property type="match status" value="1"/>
</dbReference>
<keyword evidence="2 3" id="KW-0802">TPR repeat</keyword>
<organism evidence="7 8">
    <name type="scientific">Centaurea solstitialis</name>
    <name type="common">yellow star-thistle</name>
    <dbReference type="NCBI Taxonomy" id="347529"/>
    <lineage>
        <taxon>Eukaryota</taxon>
        <taxon>Viridiplantae</taxon>
        <taxon>Streptophyta</taxon>
        <taxon>Embryophyta</taxon>
        <taxon>Tracheophyta</taxon>
        <taxon>Spermatophyta</taxon>
        <taxon>Magnoliopsida</taxon>
        <taxon>eudicotyledons</taxon>
        <taxon>Gunneridae</taxon>
        <taxon>Pentapetalae</taxon>
        <taxon>asterids</taxon>
        <taxon>campanulids</taxon>
        <taxon>Asterales</taxon>
        <taxon>Asteraceae</taxon>
        <taxon>Carduoideae</taxon>
        <taxon>Cardueae</taxon>
        <taxon>Centaureinae</taxon>
        <taxon>Centaurea</taxon>
    </lineage>
</organism>
<proteinExistence type="predicted"/>
<gene>
    <name evidence="7" type="ORF">OSB04_009764</name>
</gene>
<dbReference type="SMART" id="SM00666">
    <property type="entry name" value="PB1"/>
    <property type="match status" value="1"/>
</dbReference>
<dbReference type="PANTHER" id="PTHR46183:SF4">
    <property type="entry name" value="PROTEIN PHOX4"/>
    <property type="match status" value="1"/>
</dbReference>
<feature type="region of interest" description="Disordered" evidence="5">
    <location>
        <begin position="16"/>
        <end position="37"/>
    </location>
</feature>
<dbReference type="PROSITE" id="PS51745">
    <property type="entry name" value="PB1"/>
    <property type="match status" value="1"/>
</dbReference>
<evidence type="ECO:0000256" key="2">
    <source>
        <dbReference type="ARBA" id="ARBA00022803"/>
    </source>
</evidence>
<dbReference type="Proteomes" id="UP001172457">
    <property type="component" value="Chromosome 3"/>
</dbReference>
<evidence type="ECO:0000313" key="7">
    <source>
        <dbReference type="EMBL" id="KAJ9555150.1"/>
    </source>
</evidence>
<dbReference type="InterPro" id="IPR019734">
    <property type="entry name" value="TPR_rpt"/>
</dbReference>
<feature type="repeat" description="TPR" evidence="3">
    <location>
        <begin position="48"/>
        <end position="81"/>
    </location>
</feature>
<dbReference type="EMBL" id="JARYMX010000003">
    <property type="protein sequence ID" value="KAJ9555150.1"/>
    <property type="molecule type" value="Genomic_DNA"/>
</dbReference>
<feature type="domain" description="PB1" evidence="6">
    <location>
        <begin position="244"/>
        <end position="323"/>
    </location>
</feature>
<dbReference type="SUPFAM" id="SSF48452">
    <property type="entry name" value="TPR-like"/>
    <property type="match status" value="1"/>
</dbReference>
<evidence type="ECO:0000256" key="5">
    <source>
        <dbReference type="SAM" id="MobiDB-lite"/>
    </source>
</evidence>
<dbReference type="Gene3D" id="1.25.40.10">
    <property type="entry name" value="Tetratricopeptide repeat domain"/>
    <property type="match status" value="1"/>
</dbReference>
<comment type="caution">
    <text evidence="7">The sequence shown here is derived from an EMBL/GenBank/DDBJ whole genome shotgun (WGS) entry which is preliminary data.</text>
</comment>
<dbReference type="Pfam" id="PF00564">
    <property type="entry name" value="PB1"/>
    <property type="match status" value="1"/>
</dbReference>
<name>A0AA38T683_9ASTR</name>
<evidence type="ECO:0000256" key="4">
    <source>
        <dbReference type="SAM" id="Coils"/>
    </source>
</evidence>
<dbReference type="InterPro" id="IPR053793">
    <property type="entry name" value="PB1-like"/>
</dbReference>
<protein>
    <recommendedName>
        <fullName evidence="6">PB1 domain-containing protein</fullName>
    </recommendedName>
</protein>
<dbReference type="InterPro" id="IPR044517">
    <property type="entry name" value="PHOX1-4"/>
</dbReference>
<dbReference type="AlphaFoldDB" id="A0AA38T683"/>
<accession>A0AA38T683</accession>
<evidence type="ECO:0000259" key="6">
    <source>
        <dbReference type="PROSITE" id="PS51745"/>
    </source>
</evidence>
<evidence type="ECO:0000313" key="8">
    <source>
        <dbReference type="Proteomes" id="UP001172457"/>
    </source>
</evidence>
<keyword evidence="1" id="KW-0677">Repeat</keyword>
<keyword evidence="4" id="KW-0175">Coiled coil</keyword>
<sequence length="664" mass="75814">MGKPTGKKKLVTVVEKVTKQNKSSSSTSSSDRTSKQIDEDTAVFIRMSQEMKEEGNKLFQKHDNEGAMLKYEKALKLLPRNHIDVAYLRTKMADCYMQLGIGEYPRAIQECNLALEVAPKYSKALLRRARCYEALNKFDWALRDVRNVLSMEPNNQTALEIEDSVKKAVERKGMKVEDFDVLPPEDTKPKSLEAVKVLKEKVKKKKSNIEVKESKVKRVEDKRVDHVEKKADEKVVVKEEKVVMRTVKLVLGDDIRWAQLPVNCSIGLVREVVRDRFPGLDGVLIKFKDREGDLVTIITTAELRLAEASSDPQGSFRLYLAEVSQDKEPFYEGLKDEGISKADSIVSSVSENVEKSKEVEKGTTCVEEWIVQFARLFKNHVGFDTNPYLDLHELGMELYSEAMEDTVTTESSQKLFDIAGSQFQEMSALALFNWGNVHMNKARKWVIVAEDGTKESVAQQQQFEQAKLSWYYALGSKADMEEEGLTSQVLELYNKAEDNMEKGMQMWEELEERRLNGLSISDKHKDELLNIGFEGIIKDVSADEAAEQAANIRSQIYILWGTMLYERSVVEFKLSLPSWEECLEVSIEKFELAGASPTDITVIIKNHCSNGTALEGLSFKIDEIVQAWNEMFDTKRWQTGLPSFRLEPLFRRRVSKLHSLMEQF</sequence>
<evidence type="ECO:0000256" key="1">
    <source>
        <dbReference type="ARBA" id="ARBA00022737"/>
    </source>
</evidence>
<keyword evidence="8" id="KW-1185">Reference proteome</keyword>
<dbReference type="PROSITE" id="PS50005">
    <property type="entry name" value="TPR"/>
    <property type="match status" value="2"/>
</dbReference>
<reference evidence="7" key="1">
    <citation type="submission" date="2023-03" db="EMBL/GenBank/DDBJ databases">
        <title>Chromosome-scale reference genome and RAD-based genetic map of yellow starthistle (Centaurea solstitialis) reveal putative structural variation and QTLs associated with invader traits.</title>
        <authorList>
            <person name="Reatini B."/>
            <person name="Cang F.A."/>
            <person name="Jiang Q."/>
            <person name="Mckibben M.T.W."/>
            <person name="Barker M.S."/>
            <person name="Rieseberg L.H."/>
            <person name="Dlugosch K.M."/>
        </authorList>
    </citation>
    <scope>NUCLEOTIDE SEQUENCE</scope>
    <source>
        <strain evidence="7">CAN-66</strain>
        <tissue evidence="7">Leaf</tissue>
    </source>
</reference>
<dbReference type="SMART" id="SM00028">
    <property type="entry name" value="TPR"/>
    <property type="match status" value="3"/>
</dbReference>
<dbReference type="SUPFAM" id="SSF54277">
    <property type="entry name" value="CAD &amp; PB1 domains"/>
    <property type="match status" value="1"/>
</dbReference>